<sequence length="146" mass="15980">MTSEISPDPQSVHEFVEVLYPLLAAIRSERTISPGKIGILHHLSVHGRATTSELATALRVSPQGISLGAKELEGLGFIERVPDSNDRRKTWLVLRPAGKEKLASEVMAGEKRIARAISERLTDTERTILQAALPVLRKIGTDEPRG</sequence>
<comment type="caution">
    <text evidence="2">The sequence shown here is derived from an EMBL/GenBank/DDBJ whole genome shotgun (WGS) entry which is preliminary data.</text>
</comment>
<evidence type="ECO:0000259" key="1">
    <source>
        <dbReference type="PROSITE" id="PS50995"/>
    </source>
</evidence>
<reference evidence="2 3" key="1">
    <citation type="submission" date="2020-04" db="EMBL/GenBank/DDBJ databases">
        <title>Paeniglutamicibacter sp. ANT13_2, a novel actinomycete isolated from sediment in Antarctica.</title>
        <authorList>
            <person name="Sakdapetsiri C."/>
            <person name="Pinyakong O."/>
        </authorList>
    </citation>
    <scope>NUCLEOTIDE SEQUENCE [LARGE SCALE GENOMIC DNA]</scope>
    <source>
        <strain evidence="2 3">ANT13_2</strain>
    </source>
</reference>
<dbReference type="Gene3D" id="1.10.10.10">
    <property type="entry name" value="Winged helix-like DNA-binding domain superfamily/Winged helix DNA-binding domain"/>
    <property type="match status" value="1"/>
</dbReference>
<feature type="domain" description="HTH marR-type" evidence="1">
    <location>
        <begin position="1"/>
        <end position="138"/>
    </location>
</feature>
<dbReference type="SUPFAM" id="SSF46785">
    <property type="entry name" value="Winged helix' DNA-binding domain"/>
    <property type="match status" value="1"/>
</dbReference>
<dbReference type="SMART" id="SM00347">
    <property type="entry name" value="HTH_MARR"/>
    <property type="match status" value="1"/>
</dbReference>
<dbReference type="InterPro" id="IPR052526">
    <property type="entry name" value="HTH-type_Bedaq_tolerance"/>
</dbReference>
<name>A0ABX1G0P0_9MICC</name>
<organism evidence="2 3">
    <name type="scientific">Paeniglutamicibacter terrestris</name>
    <dbReference type="NCBI Taxonomy" id="2723403"/>
    <lineage>
        <taxon>Bacteria</taxon>
        <taxon>Bacillati</taxon>
        <taxon>Actinomycetota</taxon>
        <taxon>Actinomycetes</taxon>
        <taxon>Micrococcales</taxon>
        <taxon>Micrococcaceae</taxon>
        <taxon>Paeniglutamicibacter</taxon>
    </lineage>
</organism>
<evidence type="ECO:0000313" key="3">
    <source>
        <dbReference type="Proteomes" id="UP000746595"/>
    </source>
</evidence>
<accession>A0ABX1G0P0</accession>
<dbReference type="PANTHER" id="PTHR39515">
    <property type="entry name" value="CONSERVED PROTEIN"/>
    <property type="match status" value="1"/>
</dbReference>
<dbReference type="Pfam" id="PF01047">
    <property type="entry name" value="MarR"/>
    <property type="match status" value="1"/>
</dbReference>
<evidence type="ECO:0000313" key="2">
    <source>
        <dbReference type="EMBL" id="NKG19783.1"/>
    </source>
</evidence>
<dbReference type="InterPro" id="IPR000835">
    <property type="entry name" value="HTH_MarR-typ"/>
</dbReference>
<dbReference type="RefSeq" id="WP_168150688.1">
    <property type="nucleotide sequence ID" value="NZ_JAAWVT010000001.1"/>
</dbReference>
<dbReference type="InterPro" id="IPR036390">
    <property type="entry name" value="WH_DNA-bd_sf"/>
</dbReference>
<dbReference type="InterPro" id="IPR036388">
    <property type="entry name" value="WH-like_DNA-bd_sf"/>
</dbReference>
<dbReference type="PROSITE" id="PS50995">
    <property type="entry name" value="HTH_MARR_2"/>
    <property type="match status" value="1"/>
</dbReference>
<dbReference type="Proteomes" id="UP000746595">
    <property type="component" value="Unassembled WGS sequence"/>
</dbReference>
<dbReference type="PANTHER" id="PTHR39515:SF2">
    <property type="entry name" value="HTH-TYPE TRANSCRIPTIONAL REGULATOR RV0880"/>
    <property type="match status" value="1"/>
</dbReference>
<keyword evidence="3" id="KW-1185">Reference proteome</keyword>
<gene>
    <name evidence="2" type="ORF">HED64_03535</name>
</gene>
<protein>
    <submittedName>
        <fullName evidence="2">MarR family transcriptional regulator</fullName>
    </submittedName>
</protein>
<dbReference type="EMBL" id="JAAWVT010000001">
    <property type="protein sequence ID" value="NKG19783.1"/>
    <property type="molecule type" value="Genomic_DNA"/>
</dbReference>
<proteinExistence type="predicted"/>